<dbReference type="EMBL" id="CP048286">
    <property type="protein sequence ID" value="QHW29593.1"/>
    <property type="molecule type" value="Genomic_DNA"/>
</dbReference>
<keyword evidence="4" id="KW-1185">Reference proteome</keyword>
<evidence type="ECO:0000256" key="1">
    <source>
        <dbReference type="SAM" id="SignalP"/>
    </source>
</evidence>
<evidence type="ECO:0000313" key="4">
    <source>
        <dbReference type="Proteomes" id="UP000479114"/>
    </source>
</evidence>
<feature type="domain" description="EfeO-type cupredoxin-like" evidence="2">
    <location>
        <begin position="40"/>
        <end position="129"/>
    </location>
</feature>
<dbReference type="PROSITE" id="PS51257">
    <property type="entry name" value="PROKAR_LIPOPROTEIN"/>
    <property type="match status" value="1"/>
</dbReference>
<dbReference type="SUPFAM" id="SSF49503">
    <property type="entry name" value="Cupredoxins"/>
    <property type="match status" value="1"/>
</dbReference>
<dbReference type="AlphaFoldDB" id="A0A6C0NV21"/>
<dbReference type="KEGG" id="prz:GZH47_01250"/>
<dbReference type="RefSeq" id="WP_162638163.1">
    <property type="nucleotide sequence ID" value="NZ_CP048286.1"/>
</dbReference>
<dbReference type="Proteomes" id="UP000479114">
    <property type="component" value="Chromosome"/>
</dbReference>
<sequence length="130" mass="13740">MKLTIAKLCLFALIALLGLSACGKSSNNTNNNAPSNQTPAAGGATKEITVNAVDWSYSEPEIKANVGDTLKITLHNEKGVHGLQSEDLGVDLKDGETATVKLDKAGTYEFHCNIQCGQGHDNMVGQIIVQ</sequence>
<gene>
    <name evidence="3" type="ORF">GZH47_01250</name>
</gene>
<keyword evidence="1" id="KW-0732">Signal</keyword>
<dbReference type="Pfam" id="PF13473">
    <property type="entry name" value="Cupredoxin_1"/>
    <property type="match status" value="1"/>
</dbReference>
<protein>
    <submittedName>
        <fullName evidence="3">Cytochrome C oxidase subunit II</fullName>
    </submittedName>
</protein>
<evidence type="ECO:0000259" key="2">
    <source>
        <dbReference type="Pfam" id="PF13473"/>
    </source>
</evidence>
<accession>A0A6C0NV21</accession>
<proteinExistence type="predicted"/>
<dbReference type="Gene3D" id="2.60.40.420">
    <property type="entry name" value="Cupredoxins - blue copper proteins"/>
    <property type="match status" value="1"/>
</dbReference>
<dbReference type="InterPro" id="IPR028096">
    <property type="entry name" value="EfeO_Cupredoxin"/>
</dbReference>
<evidence type="ECO:0000313" key="3">
    <source>
        <dbReference type="EMBL" id="QHW29593.1"/>
    </source>
</evidence>
<feature type="signal peptide" evidence="1">
    <location>
        <begin position="1"/>
        <end position="23"/>
    </location>
</feature>
<reference evidence="3 4" key="1">
    <citation type="submission" date="2020-02" db="EMBL/GenBank/DDBJ databases">
        <title>Paenibacillus sp. nov., isolated from rhizosphere soil of tomato.</title>
        <authorList>
            <person name="Weon H.-Y."/>
            <person name="Lee S.A."/>
        </authorList>
    </citation>
    <scope>NUCLEOTIDE SEQUENCE [LARGE SCALE GENOMIC DNA]</scope>
    <source>
        <strain evidence="3 4">14171R-81</strain>
    </source>
</reference>
<organism evidence="3 4">
    <name type="scientific">Paenibacillus rhizovicinus</name>
    <dbReference type="NCBI Taxonomy" id="2704463"/>
    <lineage>
        <taxon>Bacteria</taxon>
        <taxon>Bacillati</taxon>
        <taxon>Bacillota</taxon>
        <taxon>Bacilli</taxon>
        <taxon>Bacillales</taxon>
        <taxon>Paenibacillaceae</taxon>
        <taxon>Paenibacillus</taxon>
    </lineage>
</organism>
<name>A0A6C0NV21_9BACL</name>
<feature type="chain" id="PRO_5038818104" evidence="1">
    <location>
        <begin position="24"/>
        <end position="130"/>
    </location>
</feature>
<dbReference type="InterPro" id="IPR008972">
    <property type="entry name" value="Cupredoxin"/>
</dbReference>